<reference evidence="2 3" key="1">
    <citation type="submission" date="2020-09" db="EMBL/GenBank/DDBJ databases">
        <title>Genome sequencing and assembly of Pontibacter sp.</title>
        <authorList>
            <person name="Chhetri G."/>
        </authorList>
    </citation>
    <scope>NUCLEOTIDE SEQUENCE [LARGE SCALE GENOMIC DNA]</scope>
    <source>
        <strain evidence="2 3">JH31</strain>
    </source>
</reference>
<evidence type="ECO:0000313" key="3">
    <source>
        <dbReference type="Proteomes" id="UP000625551"/>
    </source>
</evidence>
<dbReference type="InterPro" id="IPR043741">
    <property type="entry name" value="DUF5686"/>
</dbReference>
<dbReference type="SUPFAM" id="SSF49464">
    <property type="entry name" value="Carboxypeptidase regulatory domain-like"/>
    <property type="match status" value="1"/>
</dbReference>
<dbReference type="Pfam" id="PF13715">
    <property type="entry name" value="CarbopepD_reg_2"/>
    <property type="match status" value="1"/>
</dbReference>
<feature type="signal peptide" evidence="1">
    <location>
        <begin position="1"/>
        <end position="21"/>
    </location>
</feature>
<accession>A0ABR7XG20</accession>
<comment type="caution">
    <text evidence="2">The sequence shown here is derived from an EMBL/GenBank/DDBJ whole genome shotgun (WGS) entry which is preliminary data.</text>
</comment>
<keyword evidence="1" id="KW-0732">Signal</keyword>
<evidence type="ECO:0000313" key="2">
    <source>
        <dbReference type="EMBL" id="MBD1397244.1"/>
    </source>
</evidence>
<dbReference type="Pfam" id="PF18939">
    <property type="entry name" value="DUF5686"/>
    <property type="match status" value="1"/>
</dbReference>
<feature type="chain" id="PRO_5045636049" evidence="1">
    <location>
        <begin position="22"/>
        <end position="804"/>
    </location>
</feature>
<name>A0ABR7XG20_9BACT</name>
<dbReference type="RefSeq" id="WP_191183411.1">
    <property type="nucleotide sequence ID" value="NZ_JACXAJ010000003.1"/>
</dbReference>
<keyword evidence="3" id="KW-1185">Reference proteome</keyword>
<protein>
    <submittedName>
        <fullName evidence="2">Carboxypeptidase-like regulatory domain-containing protein</fullName>
    </submittedName>
</protein>
<sequence length="804" mass="91040">MSKRHLLLLLSLWLYAITASAQVYTVQGTVRDATTREKLPFVSVVVNEGETGTTTNLEGQYQLRHSHPITSLRFSYVGYAPQTVVPDSVSQINIALSPAAAQIKEVVIRSGVNPAHRIIQLANQNRERHRTENIPAYTYRTYNKFILTATAPADLELSDTLSLSSQDSSTLRMRDLLAKQHLFLMESITDYAHLSPNFSKETILATRVSGLQQPSFGVVAAEAREFSVYDDMPVFFGKRYLSPLSTGSIRKYDFVLQEAAVVGSDTVFIISYAPQPGKNFDGLKGLLYINSDGWAVQNVIAESPADEKRGLKLQQQFVKVDNRQWFPAELDVELTVQQIYMRGHQPFGHIRTYITNVNLNPPLRRSDFNVIALEQQPNAWRQPEQFWQQYRPDSLSIKEQVTYQRLDSVGKEQKLDRTIRTMEYLVAKQLPIGPISLDLNRLFKVSRFEGMRLGIGAHTNDLLSERFSVGGYWGYGLRDQEHKYGADAAIKLHKPSELTLSAAFAEDVQEPGGRRLPFRERSLLSDLRPAVLPYLDYTTQRSATLSGRVLRYVQLQTGIRQEQRRPTLPFFTPEPEVPQPEYNITEATLGMRFAYGEQYMRLFNRTMPLATPYPVLWLQYTQGIDAFGSDGYTYNRLDLRAEGTFRQRSLGETTVTLVGGLVQGNAPFVSLYNGYGSYSSNYKVYAGEGFETMRPYEFFADRYAALFLRQDLGKRLIRTKIFKPDLVLVQNIGIGDLRQTIPELSTLEYSDMRKGFFESGLMLNNVISSAFSGIGVGAFYRYGPYALPDAKDNLKLKLTATLAF</sequence>
<proteinExistence type="predicted"/>
<gene>
    <name evidence="2" type="ORF">H9Q13_08720</name>
</gene>
<organism evidence="2 3">
    <name type="scientific">Pontibacter aquaedesilientis</name>
    <dbReference type="NCBI Taxonomy" id="2766980"/>
    <lineage>
        <taxon>Bacteria</taxon>
        <taxon>Pseudomonadati</taxon>
        <taxon>Bacteroidota</taxon>
        <taxon>Cytophagia</taxon>
        <taxon>Cytophagales</taxon>
        <taxon>Hymenobacteraceae</taxon>
        <taxon>Pontibacter</taxon>
    </lineage>
</organism>
<dbReference type="EMBL" id="JACXAJ010000003">
    <property type="protein sequence ID" value="MBD1397244.1"/>
    <property type="molecule type" value="Genomic_DNA"/>
</dbReference>
<dbReference type="InterPro" id="IPR008969">
    <property type="entry name" value="CarboxyPept-like_regulatory"/>
</dbReference>
<dbReference type="Proteomes" id="UP000625551">
    <property type="component" value="Unassembled WGS sequence"/>
</dbReference>
<evidence type="ECO:0000256" key="1">
    <source>
        <dbReference type="SAM" id="SignalP"/>
    </source>
</evidence>
<dbReference type="Gene3D" id="2.60.40.1120">
    <property type="entry name" value="Carboxypeptidase-like, regulatory domain"/>
    <property type="match status" value="1"/>
</dbReference>